<organism evidence="4 5">
    <name type="scientific">Periconia macrospinosa</name>
    <dbReference type="NCBI Taxonomy" id="97972"/>
    <lineage>
        <taxon>Eukaryota</taxon>
        <taxon>Fungi</taxon>
        <taxon>Dikarya</taxon>
        <taxon>Ascomycota</taxon>
        <taxon>Pezizomycotina</taxon>
        <taxon>Dothideomycetes</taxon>
        <taxon>Pleosporomycetidae</taxon>
        <taxon>Pleosporales</taxon>
        <taxon>Massarineae</taxon>
        <taxon>Periconiaceae</taxon>
        <taxon>Periconia</taxon>
    </lineage>
</organism>
<gene>
    <name evidence="4" type="ORF">DM02DRAFT_596725</name>
</gene>
<evidence type="ECO:0000313" key="5">
    <source>
        <dbReference type="Proteomes" id="UP000244855"/>
    </source>
</evidence>
<dbReference type="PROSITE" id="PS00061">
    <property type="entry name" value="ADH_SHORT"/>
    <property type="match status" value="1"/>
</dbReference>
<dbReference type="InterPro" id="IPR020904">
    <property type="entry name" value="Sc_DH/Rdtase_CS"/>
</dbReference>
<dbReference type="PANTHER" id="PTHR43180:SF31">
    <property type="entry name" value="CHAIN DEHYDROGENASE_REDUCTASE, PUTATIVE (AFU_ORTHOLOGUE AFUA_2G16570)-RELATED"/>
    <property type="match status" value="1"/>
</dbReference>
<dbReference type="OrthoDB" id="5371740at2759"/>
<evidence type="ECO:0000256" key="1">
    <source>
        <dbReference type="ARBA" id="ARBA00006484"/>
    </source>
</evidence>
<name>A0A2V1DIP6_9PLEO</name>
<dbReference type="PRINTS" id="PR00081">
    <property type="entry name" value="GDHRDH"/>
</dbReference>
<reference evidence="4 5" key="1">
    <citation type="journal article" date="2018" name="Sci. Rep.">
        <title>Comparative genomics provides insights into the lifestyle and reveals functional heterogeneity of dark septate endophytic fungi.</title>
        <authorList>
            <person name="Knapp D.G."/>
            <person name="Nemeth J.B."/>
            <person name="Barry K."/>
            <person name="Hainaut M."/>
            <person name="Henrissat B."/>
            <person name="Johnson J."/>
            <person name="Kuo A."/>
            <person name="Lim J.H.P."/>
            <person name="Lipzen A."/>
            <person name="Nolan M."/>
            <person name="Ohm R.A."/>
            <person name="Tamas L."/>
            <person name="Grigoriev I.V."/>
            <person name="Spatafora J.W."/>
            <person name="Nagy L.G."/>
            <person name="Kovacs G.M."/>
        </authorList>
    </citation>
    <scope>NUCLEOTIDE SEQUENCE [LARGE SCALE GENOMIC DNA]</scope>
    <source>
        <strain evidence="4 5">DSE2036</strain>
    </source>
</reference>
<keyword evidence="5" id="KW-1185">Reference proteome</keyword>
<dbReference type="Gene3D" id="3.40.50.720">
    <property type="entry name" value="NAD(P)-binding Rossmann-like Domain"/>
    <property type="match status" value="1"/>
</dbReference>
<dbReference type="GO" id="GO:0016491">
    <property type="term" value="F:oxidoreductase activity"/>
    <property type="evidence" value="ECO:0007669"/>
    <property type="project" value="UniProtKB-KW"/>
</dbReference>
<accession>A0A2V1DIP6</accession>
<proteinExistence type="inferred from homology"/>
<evidence type="ECO:0000256" key="3">
    <source>
        <dbReference type="ARBA" id="ARBA00023002"/>
    </source>
</evidence>
<dbReference type="SUPFAM" id="SSF51735">
    <property type="entry name" value="NAD(P)-binding Rossmann-fold domains"/>
    <property type="match status" value="1"/>
</dbReference>
<dbReference type="EMBL" id="KZ805424">
    <property type="protein sequence ID" value="PVH97948.1"/>
    <property type="molecule type" value="Genomic_DNA"/>
</dbReference>
<keyword evidence="2" id="KW-0521">NADP</keyword>
<dbReference type="PANTHER" id="PTHR43180">
    <property type="entry name" value="3-OXOACYL-(ACYL-CARRIER-PROTEIN) REDUCTASE (AFU_ORTHOLOGUE AFUA_6G11210)"/>
    <property type="match status" value="1"/>
</dbReference>
<sequence length="313" mass="32604">MAILPLAPTDASNVKGLSVLITGGASGLGLHAATFFAKSGALVTIADVQDGSKIAADLVSQGYTAQFVECDVTNWDSQVNAFRTALNMSPTKTLDMVAAFAGVDGTGHLVDHVSASEVSLDGAPPPVPSLAPIEVNLKGAFYTTTLALHYFRLKPQGGGGGAPPTTGTATKSLNIVTSLAGYIDDTHSTPYTASKFGSRGLFRAVHAQAHQQLNVRVNAICPWAMKTPMIEKALDRMAEFGILPSKGITLVDHDVLTQALARITVDESISGRAFGIVPEGAIDLGDDIEGSYGGSQLVELMALRKQAGDFLHS</sequence>
<dbReference type="Proteomes" id="UP000244855">
    <property type="component" value="Unassembled WGS sequence"/>
</dbReference>
<keyword evidence="3" id="KW-0560">Oxidoreductase</keyword>
<evidence type="ECO:0000313" key="4">
    <source>
        <dbReference type="EMBL" id="PVH97948.1"/>
    </source>
</evidence>
<dbReference type="AlphaFoldDB" id="A0A2V1DIP6"/>
<protein>
    <submittedName>
        <fullName evidence="4">AflH/ adhA/ short chain alcohol dehydrogenase</fullName>
    </submittedName>
</protein>
<dbReference type="Pfam" id="PF00106">
    <property type="entry name" value="adh_short"/>
    <property type="match status" value="1"/>
</dbReference>
<dbReference type="STRING" id="97972.A0A2V1DIP6"/>
<comment type="similarity">
    <text evidence="1">Belongs to the short-chain dehydrogenases/reductases (SDR) family.</text>
</comment>
<dbReference type="InterPro" id="IPR036291">
    <property type="entry name" value="NAD(P)-bd_dom_sf"/>
</dbReference>
<evidence type="ECO:0000256" key="2">
    <source>
        <dbReference type="ARBA" id="ARBA00022857"/>
    </source>
</evidence>
<dbReference type="InterPro" id="IPR002347">
    <property type="entry name" value="SDR_fam"/>
</dbReference>